<name>A0AA37TMT4_9GAMM</name>
<evidence type="ECO:0000313" key="3">
    <source>
        <dbReference type="Proteomes" id="UP001157439"/>
    </source>
</evidence>
<accession>A0AA37TMT4</accession>
<protein>
    <submittedName>
        <fullName evidence="2">Uncharacterized protein</fullName>
    </submittedName>
</protein>
<proteinExistence type="predicted"/>
<gene>
    <name evidence="2" type="ORF">GCM10007894_12100</name>
</gene>
<dbReference type="Proteomes" id="UP001157439">
    <property type="component" value="Unassembled WGS sequence"/>
</dbReference>
<sequence length="107" mass="11613">MKWLTSSFIAGSILFALVAFLFVPAAFAEVLIEDATRSALATLFSESTAALIIAVISIIGYSWTMLRATLSPELLARAPKFVVMALEFLAGNFGKSQNLDSPLDKRR</sequence>
<keyword evidence="1" id="KW-0812">Transmembrane</keyword>
<keyword evidence="3" id="KW-1185">Reference proteome</keyword>
<evidence type="ECO:0000256" key="1">
    <source>
        <dbReference type="SAM" id="Phobius"/>
    </source>
</evidence>
<organism evidence="2 3">
    <name type="scientific">Paraferrimonas haliotis</name>
    <dbReference type="NCBI Taxonomy" id="2013866"/>
    <lineage>
        <taxon>Bacteria</taxon>
        <taxon>Pseudomonadati</taxon>
        <taxon>Pseudomonadota</taxon>
        <taxon>Gammaproteobacteria</taxon>
        <taxon>Alteromonadales</taxon>
        <taxon>Ferrimonadaceae</taxon>
        <taxon>Paraferrimonas</taxon>
    </lineage>
</organism>
<dbReference type="RefSeq" id="WP_095499883.1">
    <property type="nucleotide sequence ID" value="NZ_BSPO01000002.1"/>
</dbReference>
<feature type="transmembrane region" description="Helical" evidence="1">
    <location>
        <begin position="38"/>
        <end position="61"/>
    </location>
</feature>
<evidence type="ECO:0000313" key="2">
    <source>
        <dbReference type="EMBL" id="GLS83233.1"/>
    </source>
</evidence>
<dbReference type="AlphaFoldDB" id="A0AA37TMT4"/>
<keyword evidence="1" id="KW-1133">Transmembrane helix</keyword>
<dbReference type="EMBL" id="BSPO01000002">
    <property type="protein sequence ID" value="GLS83233.1"/>
    <property type="molecule type" value="Genomic_DNA"/>
</dbReference>
<reference evidence="2 3" key="1">
    <citation type="journal article" date="2014" name="Int. J. Syst. Evol. Microbiol.">
        <title>Complete genome sequence of Corynebacterium casei LMG S-19264T (=DSM 44701T), isolated from a smear-ripened cheese.</title>
        <authorList>
            <consortium name="US DOE Joint Genome Institute (JGI-PGF)"/>
            <person name="Walter F."/>
            <person name="Albersmeier A."/>
            <person name="Kalinowski J."/>
            <person name="Ruckert C."/>
        </authorList>
    </citation>
    <scope>NUCLEOTIDE SEQUENCE [LARGE SCALE GENOMIC DNA]</scope>
    <source>
        <strain evidence="2 3">NBRC 112785</strain>
    </source>
</reference>
<keyword evidence="1" id="KW-0472">Membrane</keyword>
<comment type="caution">
    <text evidence="2">The sequence shown here is derived from an EMBL/GenBank/DDBJ whole genome shotgun (WGS) entry which is preliminary data.</text>
</comment>